<organism evidence="1 2">
    <name type="scientific">Algoriphagus aquimarinus</name>
    <dbReference type="NCBI Taxonomy" id="237018"/>
    <lineage>
        <taxon>Bacteria</taxon>
        <taxon>Pseudomonadati</taxon>
        <taxon>Bacteroidota</taxon>
        <taxon>Cytophagia</taxon>
        <taxon>Cytophagales</taxon>
        <taxon>Cyclobacteriaceae</taxon>
        <taxon>Algoriphagus</taxon>
    </lineage>
</organism>
<evidence type="ECO:0000313" key="1">
    <source>
        <dbReference type="EMBL" id="SFB47093.1"/>
    </source>
</evidence>
<proteinExistence type="predicted"/>
<dbReference type="STRING" id="237018.SAMN04489723_1127"/>
<sequence length="903" mass="99179">MVLVWAILILTPLLTLGSQAKSPSKPEASYSIESTPALTGDTNLCIVINGIIGNYSAGGDSGDVYEWTITNSSGEILFNRSGGDQYASIQFLFTEVGEHIVSLKIRRGTDSNFYQETLKVKVQKGPNLALKPDYLLCGDTPVLLTALDPTTPSISEYTIIWKTLDENGSEVPIGTGNEFLTSSAGYHFVELYFTNPDGTQACTIEGSTFVGPPIDYKITQSTEQICEGESIAIGTDTPLTGEWFIRKAGTSTKTSLGNAFDISIKSSQLNGPGEYEVFFSAEDTKYPDCPSERKILFELLEAPVLDVQILVSPDDCISTNGSFQITSNTDLATLEIPELGVIEGPVSSGQTFVYSNLDPKVYSIIVSQGGCKITQLVQLDIKNPPITPSPPIQFIPSITTSPETCSTIGVSKGKVLVDFGQTIGTGEYRVLSTSKGEISTGSIPSNGLFQSELSAGKYILELMVDGCNYPFESFTIAEQSEVEYNIPENFLICESFQFTPETQEDLLFTLTYPDGSKQSLRAGAPFLLTSEGKYTLNGEDRNSSSGLCSKVENFEVTLSSKITFAPIHVEDGCFKPIQYTADIQGLTADETSIRWLNSHGDIVGRSLEFYPAEVGFYSLLVQPLASGFCDVAPVVFEVVPPVTSVPMELEATIICPEPGTSLVTLITDEEEVLEIEWIFYDLNDQRKELTEFNNLFEIEVSEAGTYEAVAYNKLHCEIGRNLILVKESTLLTLPNLDESYPMCSKENTMAPIDPGEYAKYEWYFGNQLVSSERLFNPTQVGDYQLLVTTEDGCVFEDNFRTYDVCNYQIVYPNAMVLEDTERDFRVLLSEGVTDAELFILNRQGELIFHAATGEIPIATPVLRWDGKLNGKWVPTGTYVVVIILRNSVYGFEEKEIGSLTVLD</sequence>
<dbReference type="EMBL" id="FOKK01000012">
    <property type="protein sequence ID" value="SFB47093.1"/>
    <property type="molecule type" value="Genomic_DNA"/>
</dbReference>
<keyword evidence="2" id="KW-1185">Reference proteome</keyword>
<reference evidence="1 2" key="1">
    <citation type="submission" date="2016-10" db="EMBL/GenBank/DDBJ databases">
        <authorList>
            <person name="de Groot N.N."/>
        </authorList>
    </citation>
    <scope>NUCLEOTIDE SEQUENCE [LARGE SCALE GENOMIC DNA]</scope>
    <source>
        <strain evidence="1 2">DSM 23399</strain>
    </source>
</reference>
<evidence type="ECO:0000313" key="2">
    <source>
        <dbReference type="Proteomes" id="UP000198790"/>
    </source>
</evidence>
<dbReference type="Proteomes" id="UP000198790">
    <property type="component" value="Unassembled WGS sequence"/>
</dbReference>
<name>A0A1I1BF12_9BACT</name>
<gene>
    <name evidence="1" type="ORF">SAMN04489723_1127</name>
</gene>
<dbReference type="AlphaFoldDB" id="A0A1I1BF12"/>
<accession>A0A1I1BF12</accession>
<protein>
    <submittedName>
        <fullName evidence="1">Uncharacterized protein</fullName>
    </submittedName>
</protein>